<comment type="caution">
    <text evidence="2">The sequence shown here is derived from an EMBL/GenBank/DDBJ whole genome shotgun (WGS) entry which is preliminary data.</text>
</comment>
<evidence type="ECO:0000256" key="1">
    <source>
        <dbReference type="SAM" id="MobiDB-lite"/>
    </source>
</evidence>
<feature type="non-terminal residue" evidence="2">
    <location>
        <position position="1"/>
    </location>
</feature>
<feature type="region of interest" description="Disordered" evidence="1">
    <location>
        <begin position="1"/>
        <end position="38"/>
    </location>
</feature>
<organism evidence="2">
    <name type="scientific">Tanacetum cinerariifolium</name>
    <name type="common">Dalmatian daisy</name>
    <name type="synonym">Chrysanthemum cinerariifolium</name>
    <dbReference type="NCBI Taxonomy" id="118510"/>
    <lineage>
        <taxon>Eukaryota</taxon>
        <taxon>Viridiplantae</taxon>
        <taxon>Streptophyta</taxon>
        <taxon>Embryophyta</taxon>
        <taxon>Tracheophyta</taxon>
        <taxon>Spermatophyta</taxon>
        <taxon>Magnoliopsida</taxon>
        <taxon>eudicotyledons</taxon>
        <taxon>Gunneridae</taxon>
        <taxon>Pentapetalae</taxon>
        <taxon>asterids</taxon>
        <taxon>campanulids</taxon>
        <taxon>Asterales</taxon>
        <taxon>Asteraceae</taxon>
        <taxon>Asteroideae</taxon>
        <taxon>Anthemideae</taxon>
        <taxon>Anthemidinae</taxon>
        <taxon>Tanacetum</taxon>
    </lineage>
</organism>
<protein>
    <submittedName>
        <fullName evidence="2">Uncharacterized protein</fullName>
    </submittedName>
</protein>
<dbReference type="EMBL" id="BKCJ011168178">
    <property type="protein sequence ID" value="GFC97773.1"/>
    <property type="molecule type" value="Genomic_DNA"/>
</dbReference>
<dbReference type="AlphaFoldDB" id="A0A699SLK1"/>
<name>A0A699SLK1_TANCI</name>
<reference evidence="2" key="1">
    <citation type="journal article" date="2019" name="Sci. Rep.">
        <title>Draft genome of Tanacetum cinerariifolium, the natural source of mosquito coil.</title>
        <authorList>
            <person name="Yamashiro T."/>
            <person name="Shiraishi A."/>
            <person name="Satake H."/>
            <person name="Nakayama K."/>
        </authorList>
    </citation>
    <scope>NUCLEOTIDE SEQUENCE</scope>
</reference>
<accession>A0A699SLK1</accession>
<gene>
    <name evidence="2" type="ORF">Tci_869743</name>
</gene>
<feature type="compositionally biased region" description="Basic residues" evidence="1">
    <location>
        <begin position="1"/>
        <end position="16"/>
    </location>
</feature>
<evidence type="ECO:0000313" key="2">
    <source>
        <dbReference type="EMBL" id="GFC97773.1"/>
    </source>
</evidence>
<sequence length="137" mass="14712">AAARCHRPHGARHYPRRGPAPAAEHQRPGQRHLPRAGDRPAGRWFCLQAGPAPYQGVADCLAFSGQFYQSPSPSGRAFFMTIPPYRRRVERLAPRLAGGTITTLALGAVAVGCGVGKADHGLGPAVPGRQPRAEWEF</sequence>
<proteinExistence type="predicted"/>